<comment type="caution">
    <text evidence="1">The sequence shown here is derived from an EMBL/GenBank/DDBJ whole genome shotgun (WGS) entry which is preliminary data.</text>
</comment>
<proteinExistence type="predicted"/>
<accession>A0A0H1BJS9</accession>
<organism evidence="1 2">
    <name type="scientific">Blastomyces silverae</name>
    <dbReference type="NCBI Taxonomy" id="2060906"/>
    <lineage>
        <taxon>Eukaryota</taxon>
        <taxon>Fungi</taxon>
        <taxon>Dikarya</taxon>
        <taxon>Ascomycota</taxon>
        <taxon>Pezizomycotina</taxon>
        <taxon>Eurotiomycetes</taxon>
        <taxon>Eurotiomycetidae</taxon>
        <taxon>Onygenales</taxon>
        <taxon>Ajellomycetaceae</taxon>
        <taxon>Blastomyces</taxon>
    </lineage>
</organism>
<keyword evidence="2" id="KW-1185">Reference proteome</keyword>
<evidence type="ECO:0000313" key="1">
    <source>
        <dbReference type="EMBL" id="KLJ11615.1"/>
    </source>
</evidence>
<dbReference type="EMBL" id="LDEV01001457">
    <property type="protein sequence ID" value="KLJ11615.1"/>
    <property type="molecule type" value="Genomic_DNA"/>
</dbReference>
<reference evidence="2" key="1">
    <citation type="journal article" date="2015" name="PLoS Genet.">
        <title>The dynamic genome and transcriptome of the human fungal pathogen Blastomyces and close relative Emmonsia.</title>
        <authorList>
            <person name="Munoz J.F."/>
            <person name="Gauthier G.M."/>
            <person name="Desjardins C.A."/>
            <person name="Gallo J.E."/>
            <person name="Holder J."/>
            <person name="Sullivan T.D."/>
            <person name="Marty A.J."/>
            <person name="Carmen J.C."/>
            <person name="Chen Z."/>
            <person name="Ding L."/>
            <person name="Gujja S."/>
            <person name="Magrini V."/>
            <person name="Misas E."/>
            <person name="Mitreva M."/>
            <person name="Priest M."/>
            <person name="Saif S."/>
            <person name="Whiston E.A."/>
            <person name="Young S."/>
            <person name="Zeng Q."/>
            <person name="Goldman W.E."/>
            <person name="Mardis E.R."/>
            <person name="Taylor J.W."/>
            <person name="McEwen J.G."/>
            <person name="Clay O.K."/>
            <person name="Klein B.S."/>
            <person name="Cuomo C.A."/>
        </authorList>
    </citation>
    <scope>NUCLEOTIDE SEQUENCE [LARGE SCALE GENOMIC DNA]</scope>
    <source>
        <strain evidence="2">UAMH 139</strain>
    </source>
</reference>
<dbReference type="Proteomes" id="UP000053573">
    <property type="component" value="Unassembled WGS sequence"/>
</dbReference>
<sequence>PGLGIGVTSTSISGDIGWLLRWGERGPKYMVTRAFSFCLCRDSTTLGCCMSSLHVLLLIRRHPSMLVY</sequence>
<feature type="non-terminal residue" evidence="1">
    <location>
        <position position="68"/>
    </location>
</feature>
<protein>
    <submittedName>
        <fullName evidence="1">Uncharacterized protein</fullName>
    </submittedName>
</protein>
<dbReference type="AlphaFoldDB" id="A0A0H1BJS9"/>
<gene>
    <name evidence="1" type="ORF">EMPG_13203</name>
</gene>
<name>A0A0H1BJS9_9EURO</name>
<feature type="non-terminal residue" evidence="1">
    <location>
        <position position="1"/>
    </location>
</feature>
<evidence type="ECO:0000313" key="2">
    <source>
        <dbReference type="Proteomes" id="UP000053573"/>
    </source>
</evidence>